<dbReference type="Gene3D" id="2.130.10.30">
    <property type="entry name" value="Regulator of chromosome condensation 1/beta-lactamase-inhibitor protein II"/>
    <property type="match status" value="2"/>
</dbReference>
<dbReference type="PANTHER" id="PTHR45982:SF11">
    <property type="entry name" value="E3 UBIQUITIN-PROTEIN LIGASE HERC1 ISOFORM X1-RELATED"/>
    <property type="match status" value="1"/>
</dbReference>
<dbReference type="GO" id="GO:0005737">
    <property type="term" value="C:cytoplasm"/>
    <property type="evidence" value="ECO:0007669"/>
    <property type="project" value="TreeGrafter"/>
</dbReference>
<organism evidence="1 2">
    <name type="scientific">Piscinibacter gummiphilus</name>
    <dbReference type="NCBI Taxonomy" id="946333"/>
    <lineage>
        <taxon>Bacteria</taxon>
        <taxon>Pseudomonadati</taxon>
        <taxon>Pseudomonadota</taxon>
        <taxon>Betaproteobacteria</taxon>
        <taxon>Burkholderiales</taxon>
        <taxon>Sphaerotilaceae</taxon>
        <taxon>Piscinibacter</taxon>
    </lineage>
</organism>
<dbReference type="KEGG" id="rgu:A4W93_15540"/>
<name>A0A1W6LAC4_9BURK</name>
<dbReference type="GO" id="GO:0005085">
    <property type="term" value="F:guanyl-nucleotide exchange factor activity"/>
    <property type="evidence" value="ECO:0007669"/>
    <property type="project" value="TreeGrafter"/>
</dbReference>
<dbReference type="SUPFAM" id="SSF50985">
    <property type="entry name" value="RCC1/BLIP-II"/>
    <property type="match status" value="1"/>
</dbReference>
<gene>
    <name evidence="1" type="ORF">A4W93_15540</name>
</gene>
<reference evidence="1 2" key="1">
    <citation type="submission" date="2016-04" db="EMBL/GenBank/DDBJ databases">
        <title>Complete genome sequence of natural rubber-degrading, novel Gram-negative bacterium, Rhizobacter gummiphilus strain NS21.</title>
        <authorList>
            <person name="Tabata M."/>
            <person name="Kasai D."/>
            <person name="Fukuda M."/>
        </authorList>
    </citation>
    <scope>NUCLEOTIDE SEQUENCE [LARGE SCALE GENOMIC DNA]</scope>
    <source>
        <strain evidence="1 2">NS21</strain>
    </source>
</reference>
<sequence>MVTSFRSTPATLLAWGANRTGQVTGRPGPDVLRPEPVPGLPPVVAVTGNGTAALALDADGQVWGWGLGMHGLPGRRIGAAEGCGLDGGLVTEPELAVCPPARIEGLADIVDVTMHADNAWVRDRAGRVWCWGSPHHQARPSDAGPQPVDGLPPVVQLATDPQSGTVYARDADGGLWSWGGGWEGELGRGKRRADLVPGRVELPAPVRTIAAAPSACLALLVDGRVHGWGHSESEIGFLPPTAKTLRVMAPVRVEGIDAVEHLWLGGGVLAIYRTATGDTFTAGIGTDRLYPADPVPRGLVRRLDLDRFAHFVLGRQCGFAVESSGAVWSFGHAQCGALGDGTPDLDEVRGLARVPLDLAPAFSAFHTAYGFARA</sequence>
<dbReference type="OrthoDB" id="8907572at2"/>
<dbReference type="Pfam" id="PF00415">
    <property type="entry name" value="RCC1"/>
    <property type="match status" value="1"/>
</dbReference>
<proteinExistence type="predicted"/>
<dbReference type="PRINTS" id="PR00633">
    <property type="entry name" value="RCCNDNSATION"/>
</dbReference>
<dbReference type="PROSITE" id="PS50012">
    <property type="entry name" value="RCC1_3"/>
    <property type="match status" value="2"/>
</dbReference>
<dbReference type="AlphaFoldDB" id="A0A1W6LAC4"/>
<dbReference type="PANTHER" id="PTHR45982">
    <property type="entry name" value="REGULATOR OF CHROMOSOME CONDENSATION"/>
    <property type="match status" value="1"/>
</dbReference>
<dbReference type="InterPro" id="IPR009091">
    <property type="entry name" value="RCC1/BLIP-II"/>
</dbReference>
<dbReference type="RefSeq" id="WP_099959914.1">
    <property type="nucleotide sequence ID" value="NZ_BSPR01000004.1"/>
</dbReference>
<dbReference type="STRING" id="946333.A4W93_15540"/>
<evidence type="ECO:0000313" key="1">
    <source>
        <dbReference type="EMBL" id="ARN21192.1"/>
    </source>
</evidence>
<accession>A0A1W6LAC4</accession>
<evidence type="ECO:0000313" key="2">
    <source>
        <dbReference type="Proteomes" id="UP000193427"/>
    </source>
</evidence>
<dbReference type="InterPro" id="IPR051553">
    <property type="entry name" value="Ran_GTPase-activating"/>
</dbReference>
<dbReference type="EMBL" id="CP015118">
    <property type="protein sequence ID" value="ARN21192.1"/>
    <property type="molecule type" value="Genomic_DNA"/>
</dbReference>
<dbReference type="Proteomes" id="UP000193427">
    <property type="component" value="Chromosome"/>
</dbReference>
<keyword evidence="2" id="KW-1185">Reference proteome</keyword>
<protein>
    <submittedName>
        <fullName evidence="1">Uncharacterized protein</fullName>
    </submittedName>
</protein>
<dbReference type="InterPro" id="IPR000408">
    <property type="entry name" value="Reg_chr_condens"/>
</dbReference>